<comment type="function">
    <text evidence="3">Catalyzes the formation of N(4)-acetylcytidine (ac(4)C) at the wobble position of elongator tRNA(Met), using acetate and ATP as substrates. First activates an acetate ion to form acetyladenylate (Ac-AMP) and then transfers the acetyl group to tRNA to form ac(4)C34.</text>
</comment>
<keyword evidence="2 3" id="KW-0819">tRNA processing</keyword>
<dbReference type="InterPro" id="IPR014729">
    <property type="entry name" value="Rossmann-like_a/b/a_fold"/>
</dbReference>
<dbReference type="SUPFAM" id="SSF52374">
    <property type="entry name" value="Nucleotidylyl transferase"/>
    <property type="match status" value="1"/>
</dbReference>
<organism evidence="4 5">
    <name type="scientific">Lacticaseibacillus mingshuiensis</name>
    <dbReference type="NCBI Taxonomy" id="2799574"/>
    <lineage>
        <taxon>Bacteria</taxon>
        <taxon>Bacillati</taxon>
        <taxon>Bacillota</taxon>
        <taxon>Bacilli</taxon>
        <taxon>Lactobacillales</taxon>
        <taxon>Lactobacillaceae</taxon>
        <taxon>Lacticaseibacillus</taxon>
    </lineage>
</organism>
<dbReference type="Proteomes" id="UP001597196">
    <property type="component" value="Unassembled WGS sequence"/>
</dbReference>
<keyword evidence="3" id="KW-0820">tRNA-binding</keyword>
<gene>
    <name evidence="3" type="primary">tmcAL</name>
    <name evidence="4" type="ORF">ACFQ4P_06395</name>
</gene>
<dbReference type="HAMAP" id="MF_01539">
    <property type="entry name" value="TmcAL"/>
    <property type="match status" value="1"/>
</dbReference>
<reference evidence="5" key="1">
    <citation type="journal article" date="2019" name="Int. J. Syst. Evol. Microbiol.">
        <title>The Global Catalogue of Microorganisms (GCM) 10K type strain sequencing project: providing services to taxonomists for standard genome sequencing and annotation.</title>
        <authorList>
            <consortium name="The Broad Institute Genomics Platform"/>
            <consortium name="The Broad Institute Genome Sequencing Center for Infectious Disease"/>
            <person name="Wu L."/>
            <person name="Ma J."/>
        </authorList>
    </citation>
    <scope>NUCLEOTIDE SEQUENCE [LARGE SCALE GENOMIC DNA]</scope>
    <source>
        <strain evidence="5">CCM 8980</strain>
    </source>
</reference>
<protein>
    <recommendedName>
        <fullName evidence="3">tRNA(Met) cytidine acetate ligase</fullName>
        <ecNumber evidence="3">6.3.4.-</ecNumber>
    </recommendedName>
</protein>
<dbReference type="PANTHER" id="PTHR37825">
    <property type="entry name" value="TRNA(MET) CYTIDINE ACETATE LIGASE"/>
    <property type="match status" value="1"/>
</dbReference>
<comment type="caution">
    <text evidence="4">The sequence shown here is derived from an EMBL/GenBank/DDBJ whole genome shotgun (WGS) entry which is preliminary data.</text>
</comment>
<feature type="binding site" evidence="3">
    <location>
        <position position="101"/>
    </location>
    <ligand>
        <name>ATP</name>
        <dbReference type="ChEBI" id="CHEBI:30616"/>
    </ligand>
</feature>
<comment type="caution">
    <text evidence="3">Lacks conserved residue(s) required for the propagation of feature annotation.</text>
</comment>
<comment type="catalytic activity">
    <reaction evidence="3">
        <text>cytidine(34) in elongator tRNA(Met) + acetate + ATP = N(4)-acetylcytidine(34) in elongator tRNA(Met) + AMP + diphosphate</text>
        <dbReference type="Rhea" id="RHEA:58144"/>
        <dbReference type="Rhea" id="RHEA-COMP:10693"/>
        <dbReference type="Rhea" id="RHEA-COMP:10694"/>
        <dbReference type="ChEBI" id="CHEBI:30089"/>
        <dbReference type="ChEBI" id="CHEBI:30616"/>
        <dbReference type="ChEBI" id="CHEBI:33019"/>
        <dbReference type="ChEBI" id="CHEBI:74900"/>
        <dbReference type="ChEBI" id="CHEBI:82748"/>
        <dbReference type="ChEBI" id="CHEBI:456215"/>
    </reaction>
</comment>
<keyword evidence="3" id="KW-0547">Nucleotide-binding</keyword>
<feature type="binding site" evidence="3">
    <location>
        <position position="178"/>
    </location>
    <ligand>
        <name>ATP</name>
        <dbReference type="ChEBI" id="CHEBI:30616"/>
    </ligand>
</feature>
<dbReference type="InterPro" id="IPR008513">
    <property type="entry name" value="tRNA(Met)_cyd_acetate_ligase"/>
</dbReference>
<keyword evidence="5" id="KW-1185">Reference proteome</keyword>
<sequence length="379" mass="40477">MQAVGMIAEFNPLHRGHVYALAQARKRSGADCVVVAMAGNYVQRGEPALVDKWTRTQMALASGADLVIELPPAQAVQAAPQFAMGGVQLLAALGVSSLAFGTENAVLDHAAVAAKLADLQAAPPDFADHTKTYATQVNAFYEKTVGVSLTSPNLLLGISYAQAIQTLGAAMQLVPFARRGAGHDETAVDGDLASGSQIRAKLAAGEDVSALVPPATADGLKTARQLTWDDFFPWLRYRLETASLDELRGILGMTEGLEFRLTQQIAGADDFSTFMARIKSKRYTYARLRRLCLAVVLNLRATDVAAAPRLIHVLGFTPAGQAYLHQVKKTASLPLISRPSLPMLAPGGEMALTARCDRLIETLTGTQQNFARRPIQQGA</sequence>
<feature type="binding site" evidence="3">
    <location>
        <begin position="7"/>
        <end position="20"/>
    </location>
    <ligand>
        <name>ATP</name>
        <dbReference type="ChEBI" id="CHEBI:30616"/>
    </ligand>
</feature>
<proteinExistence type="inferred from homology"/>
<dbReference type="EMBL" id="JBHTOC010000008">
    <property type="protein sequence ID" value="MFD1429874.1"/>
    <property type="molecule type" value="Genomic_DNA"/>
</dbReference>
<comment type="subcellular location">
    <subcellularLocation>
        <location evidence="3">Cytoplasm</location>
    </subcellularLocation>
</comment>
<dbReference type="EC" id="6.3.4.-" evidence="3"/>
<keyword evidence="3" id="KW-0067">ATP-binding</keyword>
<keyword evidence="1 3" id="KW-0436">Ligase</keyword>
<comment type="similarity">
    <text evidence="3">Belongs to the TmcAL family.</text>
</comment>
<name>A0ABW4CIC9_9LACO</name>
<evidence type="ECO:0000256" key="3">
    <source>
        <dbReference type="HAMAP-Rule" id="MF_01539"/>
    </source>
</evidence>
<dbReference type="Pfam" id="PF05636">
    <property type="entry name" value="HIGH_NTase1"/>
    <property type="match status" value="1"/>
</dbReference>
<evidence type="ECO:0000313" key="4">
    <source>
        <dbReference type="EMBL" id="MFD1429874.1"/>
    </source>
</evidence>
<dbReference type="PANTHER" id="PTHR37825:SF1">
    <property type="entry name" value="TRNA(MET) CYTIDINE ACETATE LIGASE"/>
    <property type="match status" value="1"/>
</dbReference>
<accession>A0ABW4CIC9</accession>
<keyword evidence="3" id="KW-0694">RNA-binding</keyword>
<dbReference type="RefSeq" id="WP_203636940.1">
    <property type="nucleotide sequence ID" value="NZ_BOLS01000002.1"/>
</dbReference>
<evidence type="ECO:0000256" key="1">
    <source>
        <dbReference type="ARBA" id="ARBA00022598"/>
    </source>
</evidence>
<dbReference type="Gene3D" id="3.40.50.620">
    <property type="entry name" value="HUPs"/>
    <property type="match status" value="1"/>
</dbReference>
<feature type="binding site" evidence="3">
    <location>
        <position position="153"/>
    </location>
    <ligand>
        <name>ATP</name>
        <dbReference type="ChEBI" id="CHEBI:30616"/>
    </ligand>
</feature>
<evidence type="ECO:0000313" key="5">
    <source>
        <dbReference type="Proteomes" id="UP001597196"/>
    </source>
</evidence>
<dbReference type="NCBIfam" id="NF010191">
    <property type="entry name" value="PRK13670.1"/>
    <property type="match status" value="1"/>
</dbReference>
<keyword evidence="3" id="KW-0963">Cytoplasm</keyword>
<evidence type="ECO:0000256" key="2">
    <source>
        <dbReference type="ARBA" id="ARBA00022694"/>
    </source>
</evidence>